<evidence type="ECO:0000256" key="4">
    <source>
        <dbReference type="ARBA" id="ARBA00022679"/>
    </source>
</evidence>
<evidence type="ECO:0000256" key="1">
    <source>
        <dbReference type="ARBA" id="ARBA00001286"/>
    </source>
</evidence>
<gene>
    <name evidence="11" type="ORF">O6P32_07445</name>
</gene>
<dbReference type="Pfam" id="PF02870">
    <property type="entry name" value="Methyltransf_1N"/>
    <property type="match status" value="1"/>
</dbReference>
<dbReference type="RefSeq" id="WP_269877744.1">
    <property type="nucleotide sequence ID" value="NZ_JAPZVM010000004.1"/>
</dbReference>
<evidence type="ECO:0000256" key="8">
    <source>
        <dbReference type="HAMAP-Rule" id="MF_00772"/>
    </source>
</evidence>
<evidence type="ECO:0000256" key="6">
    <source>
        <dbReference type="ARBA" id="ARBA00023204"/>
    </source>
</evidence>
<feature type="domain" description="Methylguanine DNA methyltransferase ribonuclease-like" evidence="10">
    <location>
        <begin position="2"/>
        <end position="65"/>
    </location>
</feature>
<dbReference type="CDD" id="cd06445">
    <property type="entry name" value="ATase"/>
    <property type="match status" value="1"/>
</dbReference>
<feature type="active site" description="Nucleophile; methyl group acceptor" evidence="8">
    <location>
        <position position="134"/>
    </location>
</feature>
<keyword evidence="4 8" id="KW-0808">Transferase</keyword>
<evidence type="ECO:0000313" key="11">
    <source>
        <dbReference type="EMBL" id="MCZ8372543.1"/>
    </source>
</evidence>
<dbReference type="InterPro" id="IPR036631">
    <property type="entry name" value="MGMT_N_sf"/>
</dbReference>
<comment type="catalytic activity">
    <reaction evidence="1 8">
        <text>a 4-O-methyl-thymidine in DNA + L-cysteinyl-[protein] = a thymidine in DNA + S-methyl-L-cysteinyl-[protein]</text>
        <dbReference type="Rhea" id="RHEA:53428"/>
        <dbReference type="Rhea" id="RHEA-COMP:10131"/>
        <dbReference type="Rhea" id="RHEA-COMP:10132"/>
        <dbReference type="Rhea" id="RHEA-COMP:13555"/>
        <dbReference type="Rhea" id="RHEA-COMP:13556"/>
        <dbReference type="ChEBI" id="CHEBI:29950"/>
        <dbReference type="ChEBI" id="CHEBI:82612"/>
        <dbReference type="ChEBI" id="CHEBI:137386"/>
        <dbReference type="ChEBI" id="CHEBI:137387"/>
        <dbReference type="EC" id="2.1.1.63"/>
    </reaction>
</comment>
<dbReference type="SUPFAM" id="SSF53155">
    <property type="entry name" value="Methylated DNA-protein cysteine methyltransferase domain"/>
    <property type="match status" value="1"/>
</dbReference>
<dbReference type="Gene3D" id="1.10.10.10">
    <property type="entry name" value="Winged helix-like DNA-binding domain superfamily/Winged helix DNA-binding domain"/>
    <property type="match status" value="1"/>
</dbReference>
<evidence type="ECO:0000256" key="5">
    <source>
        <dbReference type="ARBA" id="ARBA00022763"/>
    </source>
</evidence>
<keyword evidence="5 8" id="KW-0227">DNA damage</keyword>
<evidence type="ECO:0000256" key="3">
    <source>
        <dbReference type="ARBA" id="ARBA00022603"/>
    </source>
</evidence>
<name>A0ABT4PHN6_9BACT</name>
<dbReference type="PANTHER" id="PTHR10815:SF5">
    <property type="entry name" value="METHYLATED-DNA--PROTEIN-CYSTEINE METHYLTRANSFERASE"/>
    <property type="match status" value="1"/>
</dbReference>
<dbReference type="NCBIfam" id="TIGR00589">
    <property type="entry name" value="ogt"/>
    <property type="match status" value="1"/>
</dbReference>
<evidence type="ECO:0000256" key="2">
    <source>
        <dbReference type="ARBA" id="ARBA00022490"/>
    </source>
</evidence>
<dbReference type="EMBL" id="JAPZVM010000004">
    <property type="protein sequence ID" value="MCZ8372543.1"/>
    <property type="molecule type" value="Genomic_DNA"/>
</dbReference>
<keyword evidence="2 8" id="KW-0963">Cytoplasm</keyword>
<keyword evidence="3 8" id="KW-0489">Methyltransferase</keyword>
<dbReference type="InterPro" id="IPR014048">
    <property type="entry name" value="MethylDNA_cys_MeTrfase_DNA-bd"/>
</dbReference>
<comment type="similarity">
    <text evidence="8">Belongs to the MGMT family.</text>
</comment>
<dbReference type="InterPro" id="IPR001497">
    <property type="entry name" value="MethylDNA_cys_MeTrfase_AS"/>
</dbReference>
<dbReference type="PROSITE" id="PS00374">
    <property type="entry name" value="MGMT"/>
    <property type="match status" value="1"/>
</dbReference>
<accession>A0ABT4PHN6</accession>
<evidence type="ECO:0000313" key="12">
    <source>
        <dbReference type="Proteomes" id="UP001141933"/>
    </source>
</evidence>
<keyword evidence="12" id="KW-1185">Reference proteome</keyword>
<comment type="catalytic activity">
    <reaction evidence="7 8">
        <text>a 6-O-methyl-2'-deoxyguanosine in DNA + L-cysteinyl-[protein] = S-methyl-L-cysteinyl-[protein] + a 2'-deoxyguanosine in DNA</text>
        <dbReference type="Rhea" id="RHEA:24000"/>
        <dbReference type="Rhea" id="RHEA-COMP:10131"/>
        <dbReference type="Rhea" id="RHEA-COMP:10132"/>
        <dbReference type="Rhea" id="RHEA-COMP:11367"/>
        <dbReference type="Rhea" id="RHEA-COMP:11368"/>
        <dbReference type="ChEBI" id="CHEBI:29950"/>
        <dbReference type="ChEBI" id="CHEBI:82612"/>
        <dbReference type="ChEBI" id="CHEBI:85445"/>
        <dbReference type="ChEBI" id="CHEBI:85448"/>
        <dbReference type="EC" id="2.1.1.63"/>
    </reaction>
</comment>
<proteinExistence type="inferred from homology"/>
<dbReference type="InterPro" id="IPR008332">
    <property type="entry name" value="MethylG_MeTrfase_N"/>
</dbReference>
<protein>
    <recommendedName>
        <fullName evidence="8">Methylated-DNA--protein-cysteine methyltransferase</fullName>
        <ecNumber evidence="8">2.1.1.63</ecNumber>
    </recommendedName>
    <alternativeName>
        <fullName evidence="8">6-O-methylguanine-DNA methyltransferase</fullName>
        <shortName evidence="8">MGMT</shortName>
    </alternativeName>
    <alternativeName>
        <fullName evidence="8">O-6-methylguanine-DNA-alkyltransferase</fullName>
    </alternativeName>
</protein>
<keyword evidence="6 8" id="KW-0234">DNA repair</keyword>
<comment type="subcellular location">
    <subcellularLocation>
        <location evidence="8">Cytoplasm</location>
    </subcellularLocation>
</comment>
<dbReference type="PANTHER" id="PTHR10815">
    <property type="entry name" value="METHYLATED-DNA--PROTEIN-CYSTEINE METHYLTRANSFERASE"/>
    <property type="match status" value="1"/>
</dbReference>
<feature type="domain" description="Methylated-DNA-[protein]-cysteine S-methyltransferase DNA binding" evidence="9">
    <location>
        <begin position="78"/>
        <end position="163"/>
    </location>
</feature>
<dbReference type="EC" id="2.1.1.63" evidence="8"/>
<reference evidence="11" key="1">
    <citation type="submission" date="2022-12" db="EMBL/GenBank/DDBJ databases">
        <title>Phocaeicola acetigenes sp. nov., isolated feces from a healthy human.</title>
        <authorList>
            <person name="Do H."/>
            <person name="Ha Y.B."/>
            <person name="Kim J.-S."/>
            <person name="Suh M.K."/>
            <person name="Kim H.S."/>
            <person name="Lee J.-S."/>
        </authorList>
    </citation>
    <scope>NUCLEOTIDE SEQUENCE</scope>
    <source>
        <strain evidence="11">KGMB11183</strain>
    </source>
</reference>
<dbReference type="InterPro" id="IPR036217">
    <property type="entry name" value="MethylDNA_cys_MeTrfase_DNAb"/>
</dbReference>
<dbReference type="InterPro" id="IPR023546">
    <property type="entry name" value="MGMT"/>
</dbReference>
<comment type="miscellaneous">
    <text evidence="8">This enzyme catalyzes only one turnover and therefore is not strictly catalytic. According to one definition, an enzyme is a biocatalyst that acts repeatedly and over many reaction cycles.</text>
</comment>
<comment type="caution">
    <text evidence="11">The sequence shown here is derived from an EMBL/GenBank/DDBJ whole genome shotgun (WGS) entry which is preliminary data.</text>
</comment>
<dbReference type="Proteomes" id="UP001141933">
    <property type="component" value="Unassembled WGS sequence"/>
</dbReference>
<dbReference type="Gene3D" id="3.30.160.70">
    <property type="entry name" value="Methylated DNA-protein cysteine methyltransferase domain"/>
    <property type="match status" value="1"/>
</dbReference>
<organism evidence="11 12">
    <name type="scientific">Phocaeicola acetigenes</name>
    <dbReference type="NCBI Taxonomy" id="3016083"/>
    <lineage>
        <taxon>Bacteria</taxon>
        <taxon>Pseudomonadati</taxon>
        <taxon>Bacteroidota</taxon>
        <taxon>Bacteroidia</taxon>
        <taxon>Bacteroidales</taxon>
        <taxon>Bacteroidaceae</taxon>
        <taxon>Phocaeicola</taxon>
    </lineage>
</organism>
<sequence length="181" mass="20293">MFYTYYYTSPIGKITLASNGTHLTGLWIEGQKYFPSHLPADKTTTLLSVFRQTQEWLDAYFKGENPDYFPNIELKDTPFRLAVWEILKHIPYGETVTYKDIAKEVARQNNRQSMSAQAIGGAIGHNPVSIIIPCHRVIGSNGSLTGYAGGIERKITLLKLEGIDTGKFTLPPSKDTKNPLR</sequence>
<comment type="function">
    <text evidence="8">Involved in the cellular defense against the biological effects of O6-methylguanine (O6-MeG) and O4-methylthymine (O4-MeT) in DNA. Repairs the methylated nucleobase in DNA by stoichiometrically transferring the methyl group to a cysteine residue in the enzyme. This is a suicide reaction: the enzyme is irreversibly inactivated.</text>
</comment>
<evidence type="ECO:0000259" key="10">
    <source>
        <dbReference type="Pfam" id="PF02870"/>
    </source>
</evidence>
<dbReference type="SUPFAM" id="SSF46767">
    <property type="entry name" value="Methylated DNA-protein cysteine methyltransferase, C-terminal domain"/>
    <property type="match status" value="1"/>
</dbReference>
<dbReference type="InterPro" id="IPR036388">
    <property type="entry name" value="WH-like_DNA-bd_sf"/>
</dbReference>
<dbReference type="Pfam" id="PF01035">
    <property type="entry name" value="DNA_binding_1"/>
    <property type="match status" value="1"/>
</dbReference>
<evidence type="ECO:0000256" key="7">
    <source>
        <dbReference type="ARBA" id="ARBA00049348"/>
    </source>
</evidence>
<evidence type="ECO:0000259" key="9">
    <source>
        <dbReference type="Pfam" id="PF01035"/>
    </source>
</evidence>
<dbReference type="HAMAP" id="MF_00772">
    <property type="entry name" value="OGT"/>
    <property type="match status" value="1"/>
</dbReference>